<dbReference type="Proteomes" id="UP000567795">
    <property type="component" value="Unassembled WGS sequence"/>
</dbReference>
<proteinExistence type="predicted"/>
<evidence type="ECO:0000259" key="2">
    <source>
        <dbReference type="PROSITE" id="PS50846"/>
    </source>
</evidence>
<dbReference type="PRINTS" id="PR00944">
    <property type="entry name" value="CUEXPORT"/>
</dbReference>
<comment type="caution">
    <text evidence="3">The sequence shown here is derived from an EMBL/GenBank/DDBJ whole genome shotgun (WGS) entry which is preliminary data.</text>
</comment>
<evidence type="ECO:0000256" key="1">
    <source>
        <dbReference type="ARBA" id="ARBA00022723"/>
    </source>
</evidence>
<dbReference type="InterPro" id="IPR017969">
    <property type="entry name" value="Heavy-metal-associated_CS"/>
</dbReference>
<dbReference type="AlphaFoldDB" id="A0A852ZR06"/>
<keyword evidence="1" id="KW-0479">Metal-binding</keyword>
<dbReference type="PROSITE" id="PS50846">
    <property type="entry name" value="HMA_2"/>
    <property type="match status" value="1"/>
</dbReference>
<gene>
    <name evidence="3" type="ORF">FHU37_000870</name>
</gene>
<organism evidence="3 4">
    <name type="scientific">Allostreptomyces psammosilenae</name>
    <dbReference type="NCBI Taxonomy" id="1892865"/>
    <lineage>
        <taxon>Bacteria</taxon>
        <taxon>Bacillati</taxon>
        <taxon>Actinomycetota</taxon>
        <taxon>Actinomycetes</taxon>
        <taxon>Kitasatosporales</taxon>
        <taxon>Streptomycetaceae</taxon>
        <taxon>Allostreptomyces</taxon>
    </lineage>
</organism>
<dbReference type="EMBL" id="JACBZD010000001">
    <property type="protein sequence ID" value="NYI03927.1"/>
    <property type="molecule type" value="Genomic_DNA"/>
</dbReference>
<dbReference type="CDD" id="cd00371">
    <property type="entry name" value="HMA"/>
    <property type="match status" value="1"/>
</dbReference>
<accession>A0A852ZR06</accession>
<dbReference type="SUPFAM" id="SSF55008">
    <property type="entry name" value="HMA, heavy metal-associated domain"/>
    <property type="match status" value="1"/>
</dbReference>
<name>A0A852ZR06_9ACTN</name>
<feature type="domain" description="HMA" evidence="2">
    <location>
        <begin position="34"/>
        <end position="99"/>
    </location>
</feature>
<dbReference type="InterPro" id="IPR006121">
    <property type="entry name" value="HMA_dom"/>
</dbReference>
<dbReference type="RefSeq" id="WP_179812905.1">
    <property type="nucleotide sequence ID" value="NZ_JACBZD010000001.1"/>
</dbReference>
<dbReference type="Pfam" id="PF00403">
    <property type="entry name" value="HMA"/>
    <property type="match status" value="1"/>
</dbReference>
<evidence type="ECO:0000313" key="3">
    <source>
        <dbReference type="EMBL" id="NYI03927.1"/>
    </source>
</evidence>
<dbReference type="InterPro" id="IPR000428">
    <property type="entry name" value="Cu-bd"/>
</dbReference>
<protein>
    <submittedName>
        <fullName evidence="3">Copper ion binding protein</fullName>
    </submittedName>
</protein>
<dbReference type="Gene3D" id="3.30.70.100">
    <property type="match status" value="1"/>
</dbReference>
<dbReference type="GO" id="GO:0005507">
    <property type="term" value="F:copper ion binding"/>
    <property type="evidence" value="ECO:0007669"/>
    <property type="project" value="InterPro"/>
</dbReference>
<dbReference type="GO" id="GO:0006825">
    <property type="term" value="P:copper ion transport"/>
    <property type="evidence" value="ECO:0007669"/>
    <property type="project" value="InterPro"/>
</dbReference>
<reference evidence="3 4" key="1">
    <citation type="submission" date="2020-07" db="EMBL/GenBank/DDBJ databases">
        <title>Sequencing the genomes of 1000 actinobacteria strains.</title>
        <authorList>
            <person name="Klenk H.-P."/>
        </authorList>
    </citation>
    <scope>NUCLEOTIDE SEQUENCE [LARGE SCALE GENOMIC DNA]</scope>
    <source>
        <strain evidence="3 4">DSM 42178</strain>
    </source>
</reference>
<dbReference type="PROSITE" id="PS01047">
    <property type="entry name" value="HMA_1"/>
    <property type="match status" value="1"/>
</dbReference>
<evidence type="ECO:0000313" key="4">
    <source>
        <dbReference type="Proteomes" id="UP000567795"/>
    </source>
</evidence>
<keyword evidence="4" id="KW-1185">Reference proteome</keyword>
<sequence>MSENATTATAATAGTGSCCGSCSTAAPAAEAAPISEVYLVSGMTCGHCVASVTEEVGALDGVRSVDVELSSGRVTVGSDRPLEFAAVAAAVTEAGYELTGKAE</sequence>
<dbReference type="InterPro" id="IPR036163">
    <property type="entry name" value="HMA_dom_sf"/>
</dbReference>